<evidence type="ECO:0000313" key="1">
    <source>
        <dbReference type="EMBL" id="MDR9850226.1"/>
    </source>
</evidence>
<gene>
    <name evidence="1" type="ORF">RI048_18485</name>
</gene>
<comment type="caution">
    <text evidence="1">The sequence shown here is derived from an EMBL/GenBank/DDBJ whole genome shotgun (WGS) entry which is preliminary data.</text>
</comment>
<dbReference type="Proteomes" id="UP001246576">
    <property type="component" value="Unassembled WGS sequence"/>
</dbReference>
<protein>
    <submittedName>
        <fullName evidence="1">Uncharacterized protein</fullName>
    </submittedName>
</protein>
<evidence type="ECO:0000313" key="2">
    <source>
        <dbReference type="Proteomes" id="UP001246576"/>
    </source>
</evidence>
<dbReference type="RefSeq" id="WP_310840738.1">
    <property type="nucleotide sequence ID" value="NZ_JAVLSJ010000009.1"/>
</dbReference>
<proteinExistence type="predicted"/>
<accession>A0ABU2EPZ7</accession>
<keyword evidence="2" id="KW-1185">Reference proteome</keyword>
<reference evidence="1" key="1">
    <citation type="submission" date="2023-09" db="EMBL/GenBank/DDBJ databases">
        <title>Description of first Herbaspirillum huttiense subsp. nephrolepsisexaltata and Herbaspirillum huttiense subsp. lycopersicon.</title>
        <authorList>
            <person name="Poudel M."/>
            <person name="Sharma A."/>
            <person name="Goss E."/>
            <person name="Tapia J.H."/>
            <person name="Harmon C.M."/>
            <person name="Jones J.B."/>
        </authorList>
    </citation>
    <scope>NUCLEOTIDE SEQUENCE</scope>
    <source>
        <strain evidence="1">SE1</strain>
    </source>
</reference>
<sequence length="119" mass="13222">MNAPVKFDVIAPASKPRDFVMQPPQSLDRITFNTPDDGVLAGYVSVIRQNLGNGQRFAWVELDNEPAGLFRGVQLADIITCDDAGDLRRNTPNREDRRLCLSDYSSSLRGEIGTREPQS</sequence>
<dbReference type="EMBL" id="JAVLSJ010000009">
    <property type="protein sequence ID" value="MDR9850226.1"/>
    <property type="molecule type" value="Genomic_DNA"/>
</dbReference>
<name>A0ABU2EPZ7_9BURK</name>
<organism evidence="1 2">
    <name type="scientific">Herbaspirillum huttiense subsp. lycopersici</name>
    <dbReference type="NCBI Taxonomy" id="3074428"/>
    <lineage>
        <taxon>Bacteria</taxon>
        <taxon>Pseudomonadati</taxon>
        <taxon>Pseudomonadota</taxon>
        <taxon>Betaproteobacteria</taxon>
        <taxon>Burkholderiales</taxon>
        <taxon>Oxalobacteraceae</taxon>
        <taxon>Herbaspirillum</taxon>
    </lineage>
</organism>